<keyword evidence="2" id="KW-1185">Reference proteome</keyword>
<dbReference type="FunCoup" id="E3LFN6">
    <property type="interactions" value="1241"/>
</dbReference>
<name>E3LFN6_CAERE</name>
<evidence type="ECO:0000313" key="1">
    <source>
        <dbReference type="EMBL" id="EFO85622.1"/>
    </source>
</evidence>
<dbReference type="eggNOG" id="ENOG502TI46">
    <property type="taxonomic scope" value="Eukaryota"/>
</dbReference>
<dbReference type="HOGENOM" id="CLU_116433_0_0_1"/>
<sequence length="160" mass="18422">MTLRFERFRFFPESGKTITLFLGALLGIVLCFVDLHNPKESKFFWTSFWISFLFDVITILILLKDWDENVDWLRKAPYSVYHSLGSLLVSFLVFMAGIMFMSSESHSGDGVLYVAAFFCFLIFGVRIMCVVKSFPKMKHDIHFPGRPTNSDYDNDGTSIA</sequence>
<proteinExistence type="predicted"/>
<evidence type="ECO:0000313" key="2">
    <source>
        <dbReference type="Proteomes" id="UP000008281"/>
    </source>
</evidence>
<dbReference type="EMBL" id="DS268408">
    <property type="protein sequence ID" value="EFO85622.1"/>
    <property type="molecule type" value="Genomic_DNA"/>
</dbReference>
<dbReference type="OrthoDB" id="5818487at2759"/>
<protein>
    <submittedName>
        <fullName evidence="1">Uncharacterized protein</fullName>
    </submittedName>
</protein>
<reference evidence="1" key="1">
    <citation type="submission" date="2007-07" db="EMBL/GenBank/DDBJ databases">
        <title>PCAP assembly of the Caenorhabditis remanei genome.</title>
        <authorList>
            <consortium name="The Caenorhabditis remanei Sequencing Consortium"/>
            <person name="Wilson R.K."/>
        </authorList>
    </citation>
    <scope>NUCLEOTIDE SEQUENCE [LARGE SCALE GENOMIC DNA]</scope>
    <source>
        <strain evidence="1">PB4641</strain>
    </source>
</reference>
<accession>E3LFN6</accession>
<dbReference type="Proteomes" id="UP000008281">
    <property type="component" value="Unassembled WGS sequence"/>
</dbReference>
<gene>
    <name evidence="1" type="ORF">CRE_01822</name>
</gene>
<organism evidence="2">
    <name type="scientific">Caenorhabditis remanei</name>
    <name type="common">Caenorhabditis vulgaris</name>
    <dbReference type="NCBI Taxonomy" id="31234"/>
    <lineage>
        <taxon>Eukaryota</taxon>
        <taxon>Metazoa</taxon>
        <taxon>Ecdysozoa</taxon>
        <taxon>Nematoda</taxon>
        <taxon>Chromadorea</taxon>
        <taxon>Rhabditida</taxon>
        <taxon>Rhabditina</taxon>
        <taxon>Rhabditomorpha</taxon>
        <taxon>Rhabditoidea</taxon>
        <taxon>Rhabditidae</taxon>
        <taxon>Peloderinae</taxon>
        <taxon>Caenorhabditis</taxon>
    </lineage>
</organism>
<dbReference type="AlphaFoldDB" id="E3LFN6"/>
<dbReference type="OMA" id="FMSSESH"/>